<keyword evidence="1" id="KW-1133">Transmembrane helix</keyword>
<dbReference type="AlphaFoldDB" id="A0AAW0A075"/>
<evidence type="ECO:0000256" key="1">
    <source>
        <dbReference type="SAM" id="Phobius"/>
    </source>
</evidence>
<organism evidence="2 3">
    <name type="scientific">Favolaschia claudopus</name>
    <dbReference type="NCBI Taxonomy" id="2862362"/>
    <lineage>
        <taxon>Eukaryota</taxon>
        <taxon>Fungi</taxon>
        <taxon>Dikarya</taxon>
        <taxon>Basidiomycota</taxon>
        <taxon>Agaricomycotina</taxon>
        <taxon>Agaricomycetes</taxon>
        <taxon>Agaricomycetidae</taxon>
        <taxon>Agaricales</taxon>
        <taxon>Marasmiineae</taxon>
        <taxon>Mycenaceae</taxon>
        <taxon>Favolaschia</taxon>
    </lineage>
</organism>
<comment type="caution">
    <text evidence="2">The sequence shown here is derived from an EMBL/GenBank/DDBJ whole genome shotgun (WGS) entry which is preliminary data.</text>
</comment>
<proteinExistence type="predicted"/>
<name>A0AAW0A075_9AGAR</name>
<keyword evidence="1" id="KW-0812">Transmembrane</keyword>
<keyword evidence="3" id="KW-1185">Reference proteome</keyword>
<protein>
    <submittedName>
        <fullName evidence="2">Uncharacterized protein</fullName>
    </submittedName>
</protein>
<reference evidence="2 3" key="1">
    <citation type="journal article" date="2024" name="J Genomics">
        <title>Draft genome sequencing and assembly of Favolaschia claudopus CIRM-BRFM 2984 isolated from oak limbs.</title>
        <authorList>
            <person name="Navarro D."/>
            <person name="Drula E."/>
            <person name="Chaduli D."/>
            <person name="Cazenave R."/>
            <person name="Ahrendt S."/>
            <person name="Wang J."/>
            <person name="Lipzen A."/>
            <person name="Daum C."/>
            <person name="Barry K."/>
            <person name="Grigoriev I.V."/>
            <person name="Favel A."/>
            <person name="Rosso M.N."/>
            <person name="Martin F."/>
        </authorList>
    </citation>
    <scope>NUCLEOTIDE SEQUENCE [LARGE SCALE GENOMIC DNA]</scope>
    <source>
        <strain evidence="2 3">CIRM-BRFM 2984</strain>
    </source>
</reference>
<evidence type="ECO:0000313" key="2">
    <source>
        <dbReference type="EMBL" id="KAK6996842.1"/>
    </source>
</evidence>
<feature type="transmembrane region" description="Helical" evidence="1">
    <location>
        <begin position="37"/>
        <end position="58"/>
    </location>
</feature>
<dbReference type="EMBL" id="JAWWNJ010000095">
    <property type="protein sequence ID" value="KAK6996842.1"/>
    <property type="molecule type" value="Genomic_DNA"/>
</dbReference>
<feature type="non-terminal residue" evidence="2">
    <location>
        <position position="1"/>
    </location>
</feature>
<dbReference type="Proteomes" id="UP001362999">
    <property type="component" value="Unassembled WGS sequence"/>
</dbReference>
<sequence length="103" mass="11599">ASISPRITRILLATVGILKKATTQGLYHGIQVRQIPVLWLVLCSLFFPSISSYAYVPAFDAIEGSYLVTLLVLLPLSKSHYLCHRRLFARIHTLSKATVLYRK</sequence>
<keyword evidence="1" id="KW-0472">Membrane</keyword>
<accession>A0AAW0A075</accession>
<feature type="transmembrane region" description="Helical" evidence="1">
    <location>
        <begin position="64"/>
        <end position="83"/>
    </location>
</feature>
<gene>
    <name evidence="2" type="ORF">R3P38DRAFT_3068011</name>
</gene>
<evidence type="ECO:0000313" key="3">
    <source>
        <dbReference type="Proteomes" id="UP001362999"/>
    </source>
</evidence>